<keyword evidence="4 6" id="KW-0663">Pyridoxal phosphate</keyword>
<evidence type="ECO:0000256" key="3">
    <source>
        <dbReference type="ARBA" id="ARBA00022793"/>
    </source>
</evidence>
<name>A0A2P8C715_9BACT</name>
<dbReference type="EMBL" id="PYGC01000013">
    <property type="protein sequence ID" value="PSK80744.1"/>
    <property type="molecule type" value="Genomic_DNA"/>
</dbReference>
<evidence type="ECO:0000313" key="8">
    <source>
        <dbReference type="EMBL" id="GET22457.1"/>
    </source>
</evidence>
<dbReference type="InterPro" id="IPR002129">
    <property type="entry name" value="PyrdxlP-dep_de-COase"/>
</dbReference>
<dbReference type="AlphaFoldDB" id="A0A2P8C715"/>
<gene>
    <name evidence="9" type="ORF">CLV93_11338</name>
    <name evidence="8" type="ORF">JCM18694_27030</name>
</gene>
<dbReference type="Proteomes" id="UP000396862">
    <property type="component" value="Unassembled WGS sequence"/>
</dbReference>
<accession>A0A2P8C715</accession>
<evidence type="ECO:0000256" key="5">
    <source>
        <dbReference type="ARBA" id="ARBA00023239"/>
    </source>
</evidence>
<keyword evidence="11" id="KW-1185">Reference proteome</keyword>
<evidence type="ECO:0000313" key="11">
    <source>
        <dbReference type="Proteomes" id="UP000396862"/>
    </source>
</evidence>
<reference evidence="9 10" key="1">
    <citation type="submission" date="2018-03" db="EMBL/GenBank/DDBJ databases">
        <title>Genomic Encyclopedia of Archaeal and Bacterial Type Strains, Phase II (KMG-II): from individual species to whole genera.</title>
        <authorList>
            <person name="Goeker M."/>
        </authorList>
    </citation>
    <scope>NUCLEOTIDE SEQUENCE [LARGE SCALE GENOMIC DNA]</scope>
    <source>
        <strain evidence="9 10">DSM 27267</strain>
    </source>
</reference>
<evidence type="ECO:0000313" key="9">
    <source>
        <dbReference type="EMBL" id="PSK80744.1"/>
    </source>
</evidence>
<dbReference type="OrthoDB" id="9803665at2"/>
<dbReference type="InterPro" id="IPR015421">
    <property type="entry name" value="PyrdxlP-dep_Trfase_major"/>
</dbReference>
<dbReference type="GO" id="GO:0030170">
    <property type="term" value="F:pyridoxal phosphate binding"/>
    <property type="evidence" value="ECO:0007669"/>
    <property type="project" value="InterPro"/>
</dbReference>
<dbReference type="EMBL" id="BLAU01000001">
    <property type="protein sequence ID" value="GET22457.1"/>
    <property type="molecule type" value="Genomic_DNA"/>
</dbReference>
<reference evidence="8 11" key="2">
    <citation type="submission" date="2019-10" db="EMBL/GenBank/DDBJ databases">
        <title>Prolixibacter strains distinguished by the presence of nitrate reductase genes were adept at nitrate-dependent anaerobic corrosion of metallic iron and carbon steel.</title>
        <authorList>
            <person name="Iino T."/>
            <person name="Shono N."/>
            <person name="Ito K."/>
            <person name="Nakamura R."/>
            <person name="Sueoka K."/>
            <person name="Harayama S."/>
            <person name="Ohkuma M."/>
        </authorList>
    </citation>
    <scope>NUCLEOTIDE SEQUENCE [LARGE SCALE GENOMIC DNA]</scope>
    <source>
        <strain evidence="8 11">MIC1-1</strain>
    </source>
</reference>
<dbReference type="InterPro" id="IPR015422">
    <property type="entry name" value="PyrdxlP-dep_Trfase_small"/>
</dbReference>
<dbReference type="Pfam" id="PF00282">
    <property type="entry name" value="Pyridoxal_deC"/>
    <property type="match status" value="1"/>
</dbReference>
<dbReference type="Gene3D" id="3.40.640.10">
    <property type="entry name" value="Type I PLP-dependent aspartate aminotransferase-like (Major domain)"/>
    <property type="match status" value="1"/>
</dbReference>
<evidence type="ECO:0000256" key="1">
    <source>
        <dbReference type="ARBA" id="ARBA00001933"/>
    </source>
</evidence>
<evidence type="ECO:0000256" key="2">
    <source>
        <dbReference type="ARBA" id="ARBA00009533"/>
    </source>
</evidence>
<dbReference type="PANTHER" id="PTHR46101">
    <property type="match status" value="1"/>
</dbReference>
<dbReference type="PANTHER" id="PTHR46101:SF18">
    <property type="entry name" value="HISTIDINE DECARBOXYLASE"/>
    <property type="match status" value="1"/>
</dbReference>
<organism evidence="9 10">
    <name type="scientific">Prolixibacter denitrificans</name>
    <dbReference type="NCBI Taxonomy" id="1541063"/>
    <lineage>
        <taxon>Bacteria</taxon>
        <taxon>Pseudomonadati</taxon>
        <taxon>Bacteroidota</taxon>
        <taxon>Bacteroidia</taxon>
        <taxon>Marinilabiliales</taxon>
        <taxon>Prolixibacteraceae</taxon>
        <taxon>Prolixibacter</taxon>
    </lineage>
</organism>
<dbReference type="Gene3D" id="3.90.1150.10">
    <property type="entry name" value="Aspartate Aminotransferase, domain 1"/>
    <property type="match status" value="1"/>
</dbReference>
<dbReference type="InterPro" id="IPR015424">
    <property type="entry name" value="PyrdxlP-dep_Trfase"/>
</dbReference>
<evidence type="ECO:0000256" key="4">
    <source>
        <dbReference type="ARBA" id="ARBA00022898"/>
    </source>
</evidence>
<evidence type="ECO:0000256" key="6">
    <source>
        <dbReference type="PIRSR" id="PIRSR602129-50"/>
    </source>
</evidence>
<dbReference type="SUPFAM" id="SSF53383">
    <property type="entry name" value="PLP-dependent transferases"/>
    <property type="match status" value="1"/>
</dbReference>
<dbReference type="GO" id="GO:0019752">
    <property type="term" value="P:carboxylic acid metabolic process"/>
    <property type="evidence" value="ECO:0007669"/>
    <property type="project" value="InterPro"/>
</dbReference>
<sequence length="412" mass="46387">MRYWKKLTGNEIRERVFGALNRNVNYKERTTLGIPASHLDENVFNQDATYLKDAPFLSAMVHNPNHIGCHTLGDSEQFFAGTQQIERELVALVAEDILKGEPDAQDGYIASGGTEANMQAIWIYRNFFLREKGARNSEIAILCSADSHYSMPKAGNIMNLPVISVPVDDTTREIQPEVLDQKLEEAKADGIGYFIVVSNMMTTMFGSVDKIDTYVNSLKKAGVEYKVHIDGAYGGFVYPFSTADEDLTFRNPEITSFTLDAHKMVQAPFGTGVFLIRKGWMKYATTEEAQYVQGMDATIIGSRSGANAIAVWMILQTYGPHGWFEKIHILNYRTEWLCNQLEELNVPFYRNPSSNLVTMRAASIPFELVEKYGLVPDSHHAPNWFKIVVMEHVTVDHLLPFVEDLKAHLAGK</sequence>
<evidence type="ECO:0000256" key="7">
    <source>
        <dbReference type="RuleBase" id="RU000382"/>
    </source>
</evidence>
<proteinExistence type="inferred from homology"/>
<dbReference type="RefSeq" id="WP_106543605.1">
    <property type="nucleotide sequence ID" value="NZ_BLAU01000001.1"/>
</dbReference>
<comment type="similarity">
    <text evidence="2 7">Belongs to the group II decarboxylase family.</text>
</comment>
<comment type="cofactor">
    <cofactor evidence="1 6 7">
        <name>pyridoxal 5'-phosphate</name>
        <dbReference type="ChEBI" id="CHEBI:597326"/>
    </cofactor>
</comment>
<keyword evidence="3" id="KW-0210">Decarboxylase</keyword>
<feature type="modified residue" description="N6-(pyridoxal phosphate)lysine" evidence="6">
    <location>
        <position position="263"/>
    </location>
</feature>
<protein>
    <submittedName>
        <fullName evidence="8">Cytochrome d ubiquinol oxidase subunit I</fullName>
    </submittedName>
    <submittedName>
        <fullName evidence="9">Glutamate/tyrosine decarboxylase-like PLP-dependent enzyme</fullName>
    </submittedName>
</protein>
<dbReference type="InterPro" id="IPR051151">
    <property type="entry name" value="Group_II_Decarboxylase"/>
</dbReference>
<dbReference type="Proteomes" id="UP000240621">
    <property type="component" value="Unassembled WGS sequence"/>
</dbReference>
<comment type="caution">
    <text evidence="9">The sequence shown here is derived from an EMBL/GenBank/DDBJ whole genome shotgun (WGS) entry which is preliminary data.</text>
</comment>
<dbReference type="GO" id="GO:0016831">
    <property type="term" value="F:carboxy-lyase activity"/>
    <property type="evidence" value="ECO:0007669"/>
    <property type="project" value="UniProtKB-KW"/>
</dbReference>
<evidence type="ECO:0000313" key="10">
    <source>
        <dbReference type="Proteomes" id="UP000240621"/>
    </source>
</evidence>
<keyword evidence="5 7" id="KW-0456">Lyase</keyword>